<feature type="compositionally biased region" description="Polar residues" evidence="5">
    <location>
        <begin position="1"/>
        <end position="10"/>
    </location>
</feature>
<accession>A0A269PFU1</accession>
<dbReference type="InterPro" id="IPR022764">
    <property type="entry name" value="Peptidase_S54_rhomboid_dom"/>
</dbReference>
<feature type="domain" description="Peptidase S54 rhomboid" evidence="7">
    <location>
        <begin position="110"/>
        <end position="243"/>
    </location>
</feature>
<dbReference type="EMBL" id="NQMQ01000002">
    <property type="protein sequence ID" value="PAJ70904.1"/>
    <property type="molecule type" value="Genomic_DNA"/>
</dbReference>
<dbReference type="PANTHER" id="PTHR43066">
    <property type="entry name" value="RHOMBOID-RELATED PROTEIN"/>
    <property type="match status" value="1"/>
</dbReference>
<evidence type="ECO:0000256" key="5">
    <source>
        <dbReference type="SAM" id="MobiDB-lite"/>
    </source>
</evidence>
<reference evidence="8 10" key="2">
    <citation type="submission" date="2017-08" db="EMBL/GenBank/DDBJ databases">
        <authorList>
            <person name="de Groot N.N."/>
        </authorList>
    </citation>
    <scope>NUCLEOTIDE SEQUENCE [LARGE SCALE GENOMIC DNA]</scope>
    <source>
        <strain evidence="8 10">NBT06-6</strain>
    </source>
</reference>
<feature type="transmembrane region" description="Helical" evidence="6">
    <location>
        <begin position="126"/>
        <end position="144"/>
    </location>
</feature>
<dbReference type="SUPFAM" id="SSF144091">
    <property type="entry name" value="Rhomboid-like"/>
    <property type="match status" value="1"/>
</dbReference>
<keyword evidence="2 6" id="KW-0812">Transmembrane</keyword>
<keyword evidence="3 6" id="KW-1133">Transmembrane helix</keyword>
<dbReference type="GO" id="GO:0006508">
    <property type="term" value="P:proteolysis"/>
    <property type="evidence" value="ECO:0007669"/>
    <property type="project" value="UniProtKB-KW"/>
</dbReference>
<dbReference type="AlphaFoldDB" id="A0A269PFU1"/>
<dbReference type="Pfam" id="PF01694">
    <property type="entry name" value="Rhomboid"/>
    <property type="match status" value="1"/>
</dbReference>
<feature type="transmembrane region" description="Helical" evidence="6">
    <location>
        <begin position="70"/>
        <end position="88"/>
    </location>
</feature>
<dbReference type="GO" id="GO:0016020">
    <property type="term" value="C:membrane"/>
    <property type="evidence" value="ECO:0007669"/>
    <property type="project" value="UniProtKB-SubCell"/>
</dbReference>
<dbReference type="PANTHER" id="PTHR43066:SF11">
    <property type="entry name" value="PEPTIDASE S54 RHOMBOID DOMAIN-CONTAINING PROTEIN"/>
    <property type="match status" value="1"/>
</dbReference>
<evidence type="ECO:0000259" key="7">
    <source>
        <dbReference type="Pfam" id="PF01694"/>
    </source>
</evidence>
<dbReference type="Proteomes" id="UP000218281">
    <property type="component" value="Unassembled WGS sequence"/>
</dbReference>
<evidence type="ECO:0000256" key="1">
    <source>
        <dbReference type="ARBA" id="ARBA00004141"/>
    </source>
</evidence>
<comment type="caution">
    <text evidence="8">The sequence shown here is derived from an EMBL/GenBank/DDBJ whole genome shotgun (WGS) entry which is preliminary data.</text>
</comment>
<evidence type="ECO:0000313" key="9">
    <source>
        <dbReference type="EMBL" id="PAT06209.1"/>
    </source>
</evidence>
<dbReference type="RefSeq" id="WP_095275370.1">
    <property type="nucleotide sequence ID" value="NZ_CP047655.1"/>
</dbReference>
<feature type="transmembrane region" description="Helical" evidence="6">
    <location>
        <begin position="226"/>
        <end position="245"/>
    </location>
</feature>
<protein>
    <submittedName>
        <fullName evidence="8">Rhomboid family intramembrane serine protease</fullName>
    </submittedName>
</protein>
<evidence type="ECO:0000256" key="2">
    <source>
        <dbReference type="ARBA" id="ARBA00022692"/>
    </source>
</evidence>
<keyword evidence="8" id="KW-0645">Protease</keyword>
<dbReference type="EMBL" id="NSGO01000004">
    <property type="protein sequence ID" value="PAT06209.1"/>
    <property type="molecule type" value="Genomic_DNA"/>
</dbReference>
<reference evidence="9 11" key="1">
    <citation type="submission" date="2017-08" db="EMBL/GenBank/DDBJ databases">
        <title>Whole genome sequences of 6 clinical strains closest to Corynebacterium imitans.</title>
        <authorList>
            <person name="Bernier A.-M."/>
            <person name="Burdz T."/>
            <person name="Bernard K."/>
        </authorList>
    </citation>
    <scope>NUCLEOTIDE SEQUENCE [LARGE SCALE GENOMIC DNA]</scope>
    <source>
        <strain evidence="9 11">NML93-0607</strain>
    </source>
</reference>
<keyword evidence="4 6" id="KW-0472">Membrane</keyword>
<dbReference type="Gene3D" id="1.20.1540.10">
    <property type="entry name" value="Rhomboid-like"/>
    <property type="match status" value="1"/>
</dbReference>
<organism evidence="8 10">
    <name type="scientific">Corynebacterium hadale</name>
    <dbReference type="NCBI Taxonomy" id="2026255"/>
    <lineage>
        <taxon>Bacteria</taxon>
        <taxon>Bacillati</taxon>
        <taxon>Actinomycetota</taxon>
        <taxon>Actinomycetes</taxon>
        <taxon>Mycobacteriales</taxon>
        <taxon>Corynebacteriaceae</taxon>
        <taxon>Corynebacterium</taxon>
    </lineage>
</organism>
<sequence length="266" mass="28999">MTHNPYGTSGPTPPSNPYQGAGWGYGQTHQPGYGKPFQRPFSHPETQLPAFPDGAQPEDKRTKRKKQRRTGFTFAIGYLVVIWAVFLLNEGLFGGLLQYWGIHPLDLVSIWHIFTAPLLHANLEHIVGNSVTGAIFAFLIGYSGKRVFWEVTTFATVFSGLGTWLFGGIGTNHLGASGVIYGWLIYLLVRGIFNRSGTQIALGLVLAFFYSGLILGVLPGTPGVSWQAHLFGAIGGFFAGMIITSDDPPELVAKREAKKARKQAGY</sequence>
<keyword evidence="11" id="KW-1185">Reference proteome</keyword>
<keyword evidence="8" id="KW-0378">Hydrolase</keyword>
<evidence type="ECO:0000256" key="3">
    <source>
        <dbReference type="ARBA" id="ARBA00022989"/>
    </source>
</evidence>
<dbReference type="Proteomes" id="UP000215771">
    <property type="component" value="Unassembled WGS sequence"/>
</dbReference>
<feature type="region of interest" description="Disordered" evidence="5">
    <location>
        <begin position="1"/>
        <end position="66"/>
    </location>
</feature>
<proteinExistence type="predicted"/>
<evidence type="ECO:0000256" key="6">
    <source>
        <dbReference type="SAM" id="Phobius"/>
    </source>
</evidence>
<evidence type="ECO:0000313" key="11">
    <source>
        <dbReference type="Proteomes" id="UP000218281"/>
    </source>
</evidence>
<evidence type="ECO:0000313" key="8">
    <source>
        <dbReference type="EMBL" id="PAJ70904.1"/>
    </source>
</evidence>
<name>A0A269PFU1_9CORY</name>
<gene>
    <name evidence="8" type="ORF">CIG21_01600</name>
    <name evidence="9" type="ORF">CKJ81_04380</name>
</gene>
<dbReference type="InterPro" id="IPR035952">
    <property type="entry name" value="Rhomboid-like_sf"/>
</dbReference>
<feature type="transmembrane region" description="Helical" evidence="6">
    <location>
        <begin position="200"/>
        <end position="220"/>
    </location>
</feature>
<comment type="subcellular location">
    <subcellularLocation>
        <location evidence="1">Membrane</location>
        <topology evidence="1">Multi-pass membrane protein</topology>
    </subcellularLocation>
</comment>
<evidence type="ECO:0000256" key="4">
    <source>
        <dbReference type="ARBA" id="ARBA00023136"/>
    </source>
</evidence>
<evidence type="ECO:0000313" key="10">
    <source>
        <dbReference type="Proteomes" id="UP000215771"/>
    </source>
</evidence>
<feature type="transmembrane region" description="Helical" evidence="6">
    <location>
        <begin position="164"/>
        <end position="188"/>
    </location>
</feature>
<dbReference type="GO" id="GO:0004252">
    <property type="term" value="F:serine-type endopeptidase activity"/>
    <property type="evidence" value="ECO:0007669"/>
    <property type="project" value="InterPro"/>
</dbReference>